<organism evidence="11">
    <name type="scientific">Tetraodon nigroviridis</name>
    <name type="common">Spotted green pufferfish</name>
    <name type="synonym">Chelonodon nigroviridis</name>
    <dbReference type="NCBI Taxonomy" id="99883"/>
    <lineage>
        <taxon>Eukaryota</taxon>
        <taxon>Metazoa</taxon>
        <taxon>Chordata</taxon>
        <taxon>Craniata</taxon>
        <taxon>Vertebrata</taxon>
        <taxon>Euteleostomi</taxon>
        <taxon>Actinopterygii</taxon>
        <taxon>Neopterygii</taxon>
        <taxon>Teleostei</taxon>
        <taxon>Neoteleostei</taxon>
        <taxon>Acanthomorphata</taxon>
        <taxon>Eupercaria</taxon>
        <taxon>Tetraodontiformes</taxon>
        <taxon>Tetradontoidea</taxon>
        <taxon>Tetraodontidae</taxon>
        <taxon>Tetraodon</taxon>
    </lineage>
</organism>
<keyword evidence="8" id="KW-0539">Nucleus</keyword>
<dbReference type="SMART" id="SM00409">
    <property type="entry name" value="IG"/>
    <property type="match status" value="3"/>
</dbReference>
<reference evidence="11" key="1">
    <citation type="journal article" date="2004" name="Nature">
        <title>Genome duplication in the teleost fish Tetraodon nigroviridis reveals the early vertebrate proto-karyotype.</title>
        <authorList>
            <person name="Jaillon O."/>
            <person name="Aury J.-M."/>
            <person name="Brunet F."/>
            <person name="Petit J.-L."/>
            <person name="Stange-Thomann N."/>
            <person name="Mauceli E."/>
            <person name="Bouneau L."/>
            <person name="Fischer C."/>
            <person name="Ozouf-Costaz C."/>
            <person name="Bernot A."/>
            <person name="Nicaud S."/>
            <person name="Jaffe D."/>
            <person name="Fisher S."/>
            <person name="Lutfalla G."/>
            <person name="Dossat C."/>
            <person name="Segurens B."/>
            <person name="Dasilva C."/>
            <person name="Salanoubat M."/>
            <person name="Levy M."/>
            <person name="Boudet N."/>
            <person name="Castellano S."/>
            <person name="Anthouard V."/>
            <person name="Jubin C."/>
            <person name="Castelli V."/>
            <person name="Katinka M."/>
            <person name="Vacherie B."/>
            <person name="Biemont C."/>
            <person name="Skalli Z."/>
            <person name="Cattolico L."/>
            <person name="Poulain J."/>
            <person name="De Berardinis V."/>
            <person name="Cruaud C."/>
            <person name="Duprat S."/>
            <person name="Brottier P."/>
            <person name="Coutanceau J.-P."/>
            <person name="Gouzy J."/>
            <person name="Parra G."/>
            <person name="Lardier G."/>
            <person name="Chapple C."/>
            <person name="McKernan K.J."/>
            <person name="McEwan P."/>
            <person name="Bosak S."/>
            <person name="Kellis M."/>
            <person name="Volff J.-N."/>
            <person name="Guigo R."/>
            <person name="Zody M.C."/>
            <person name="Mesirov J."/>
            <person name="Lindblad-Toh K."/>
            <person name="Birren B."/>
            <person name="Nusbaum C."/>
            <person name="Kahn D."/>
            <person name="Robinson-Rechavi M."/>
            <person name="Laudet V."/>
            <person name="Schachter V."/>
            <person name="Quetier F."/>
            <person name="Saurin W."/>
            <person name="Scarpelli C."/>
            <person name="Wincker P."/>
            <person name="Lander E.S."/>
            <person name="Weissenbach J."/>
            <person name="Roest Crollius H."/>
        </authorList>
    </citation>
    <scope>NUCLEOTIDE SEQUENCE [LARGE SCALE GENOMIC DNA]</scope>
</reference>
<keyword evidence="7" id="KW-1015">Disulfide bond</keyword>
<evidence type="ECO:0000256" key="5">
    <source>
        <dbReference type="ARBA" id="ARBA00022553"/>
    </source>
</evidence>
<comment type="similarity">
    <text evidence="3">Belongs to the protein kinase superfamily. CAMK Ser/Thr protein kinase family.</text>
</comment>
<gene>
    <name evidence="11" type="ORF">GSTENG00028906001</name>
</gene>
<keyword evidence="4" id="KW-0963">Cytoplasm</keyword>
<dbReference type="InterPro" id="IPR003599">
    <property type="entry name" value="Ig_sub"/>
</dbReference>
<dbReference type="FunFam" id="2.60.40.10:FF:000050">
    <property type="entry name" value="Titin isoform B"/>
    <property type="match status" value="1"/>
</dbReference>
<dbReference type="Pfam" id="PF07679">
    <property type="entry name" value="I-set"/>
    <property type="match status" value="2"/>
</dbReference>
<evidence type="ECO:0000256" key="6">
    <source>
        <dbReference type="ARBA" id="ARBA00022737"/>
    </source>
</evidence>
<dbReference type="OrthoDB" id="2570713at2759"/>
<dbReference type="InterPro" id="IPR013098">
    <property type="entry name" value="Ig_I-set"/>
</dbReference>
<proteinExistence type="inferred from homology"/>
<keyword evidence="9" id="KW-0393">Immunoglobulin domain</keyword>
<accession>Q4RU88</accession>
<dbReference type="GO" id="GO:0005737">
    <property type="term" value="C:cytoplasm"/>
    <property type="evidence" value="ECO:0007669"/>
    <property type="project" value="UniProtKB-SubCell"/>
</dbReference>
<evidence type="ECO:0000313" key="11">
    <source>
        <dbReference type="EMBL" id="CAG08044.1"/>
    </source>
</evidence>
<dbReference type="InterPro" id="IPR013783">
    <property type="entry name" value="Ig-like_fold"/>
</dbReference>
<dbReference type="CDD" id="cd00096">
    <property type="entry name" value="Ig"/>
    <property type="match status" value="1"/>
</dbReference>
<evidence type="ECO:0000256" key="1">
    <source>
        <dbReference type="ARBA" id="ARBA00004123"/>
    </source>
</evidence>
<reference evidence="11" key="2">
    <citation type="submission" date="2004-02" db="EMBL/GenBank/DDBJ databases">
        <authorList>
            <consortium name="Genoscope"/>
            <consortium name="Whitehead Institute Centre for Genome Research"/>
        </authorList>
    </citation>
    <scope>NUCLEOTIDE SEQUENCE</scope>
</reference>
<keyword evidence="6" id="KW-0677">Repeat</keyword>
<dbReference type="SUPFAM" id="SSF48726">
    <property type="entry name" value="Immunoglobulin"/>
    <property type="match status" value="3"/>
</dbReference>
<name>Q4RU88_TETNG</name>
<dbReference type="InterPro" id="IPR007110">
    <property type="entry name" value="Ig-like_dom"/>
</dbReference>
<dbReference type="InterPro" id="IPR036179">
    <property type="entry name" value="Ig-like_dom_sf"/>
</dbReference>
<dbReference type="InterPro" id="IPR052385">
    <property type="entry name" value="Obscurin/Obscurin-like_Reg"/>
</dbReference>
<evidence type="ECO:0000256" key="8">
    <source>
        <dbReference type="ARBA" id="ARBA00023242"/>
    </source>
</evidence>
<evidence type="ECO:0000256" key="4">
    <source>
        <dbReference type="ARBA" id="ARBA00022490"/>
    </source>
</evidence>
<protein>
    <submittedName>
        <fullName evidence="11">(spotted green pufferfish) hypothetical protein</fullName>
    </submittedName>
</protein>
<dbReference type="KEGG" id="tng:GSTEN00028906G001"/>
<evidence type="ECO:0000256" key="7">
    <source>
        <dbReference type="ARBA" id="ARBA00023157"/>
    </source>
</evidence>
<dbReference type="AlphaFoldDB" id="Q4RU88"/>
<dbReference type="GO" id="GO:0005634">
    <property type="term" value="C:nucleus"/>
    <property type="evidence" value="ECO:0007669"/>
    <property type="project" value="UniProtKB-SubCell"/>
</dbReference>
<keyword evidence="5" id="KW-0597">Phosphoprotein</keyword>
<feature type="domain" description="Ig-like" evidence="10">
    <location>
        <begin position="249"/>
        <end position="303"/>
    </location>
</feature>
<dbReference type="PANTHER" id="PTHR35971:SF4">
    <property type="entry name" value="OBSCURIN"/>
    <property type="match status" value="1"/>
</dbReference>
<comment type="subcellular location">
    <subcellularLocation>
        <location evidence="2">Cytoplasm</location>
    </subcellularLocation>
    <subcellularLocation>
        <location evidence="1">Nucleus</location>
    </subcellularLocation>
</comment>
<evidence type="ECO:0000259" key="10">
    <source>
        <dbReference type="PROSITE" id="PS50835"/>
    </source>
</evidence>
<dbReference type="EMBL" id="CAAE01014995">
    <property type="protein sequence ID" value="CAG08044.1"/>
    <property type="molecule type" value="Genomic_DNA"/>
</dbReference>
<evidence type="ECO:0000256" key="9">
    <source>
        <dbReference type="ARBA" id="ARBA00023319"/>
    </source>
</evidence>
<evidence type="ECO:0000256" key="2">
    <source>
        <dbReference type="ARBA" id="ARBA00004496"/>
    </source>
</evidence>
<dbReference type="PANTHER" id="PTHR35971">
    <property type="entry name" value="SI:DKEY-31G6.6"/>
    <property type="match status" value="1"/>
</dbReference>
<evidence type="ECO:0000256" key="3">
    <source>
        <dbReference type="ARBA" id="ARBA00006692"/>
    </source>
</evidence>
<dbReference type="Gene3D" id="2.60.40.10">
    <property type="entry name" value="Immunoglobulins"/>
    <property type="match status" value="3"/>
</dbReference>
<dbReference type="PROSITE" id="PS50835">
    <property type="entry name" value="IG_LIKE"/>
    <property type="match status" value="1"/>
</dbReference>
<sequence>MVRVIQSVVTKHRICQQAKRPLTAAEFVAPLAKMDPIFQQEEESFKNHLQVVKGLENVEASECESCSLEVTLSVAYIAGVWTRDGTQLKSKPSCCISTHGKKHSLILKRVTLGDAGLYCFQANGLQTLGRLSVRARDIHIVKELEDVDTKERQTVNFLCEVNQVDVDGRWYREDCRIRPGDNIKIRHQGETVTCTLAAGAAVRPEHAGEIRFTAERVSSYATLTVKELPVQILRPLRVKIAMYHHRGLLECQVSRPSAQVKWYKNRKELLPSKKYQVISQDVYRQLYIEDVCSSDEDTYTCDAGDDKTSCQLLVEGETPQTGGLIFSRCSHVTSTQ</sequence>
<comment type="caution">
    <text evidence="11">The sequence shown here is derived from an EMBL/GenBank/DDBJ whole genome shotgun (WGS) entry which is preliminary data.</text>
</comment>